<dbReference type="eggNOG" id="arCOG02960">
    <property type="taxonomic scope" value="Archaea"/>
</dbReference>
<dbReference type="EMBL" id="JH597768">
    <property type="protein sequence ID" value="EHP69434.1"/>
    <property type="molecule type" value="Genomic_DNA"/>
</dbReference>
<evidence type="ECO:0000313" key="1">
    <source>
        <dbReference type="EMBL" id="EHP69434.1"/>
    </source>
</evidence>
<gene>
    <name evidence="1" type="ORF">MetMK1DRAFT_00021900</name>
</gene>
<organism evidence="1 2">
    <name type="scientific">Metallosphaera yellowstonensis MK1</name>
    <dbReference type="NCBI Taxonomy" id="671065"/>
    <lineage>
        <taxon>Archaea</taxon>
        <taxon>Thermoproteota</taxon>
        <taxon>Thermoprotei</taxon>
        <taxon>Sulfolobales</taxon>
        <taxon>Sulfolobaceae</taxon>
        <taxon>Metallosphaera</taxon>
    </lineage>
</organism>
<name>H2C6K7_9CREN</name>
<dbReference type="STRING" id="671065.MetMK1DRAFT_00021900"/>
<protein>
    <submittedName>
        <fullName evidence="1">Uncharacterized protein</fullName>
    </submittedName>
</protein>
<dbReference type="AlphaFoldDB" id="H2C6K7"/>
<dbReference type="HOGENOM" id="CLU_623505_0_0_2"/>
<dbReference type="Proteomes" id="UP000003980">
    <property type="component" value="Unassembled WGS sequence"/>
</dbReference>
<accession>H2C6K7</accession>
<evidence type="ECO:0000313" key="2">
    <source>
        <dbReference type="Proteomes" id="UP000003980"/>
    </source>
</evidence>
<keyword evidence="2" id="KW-1185">Reference proteome</keyword>
<sequence length="451" mass="50537">MLKSGNKARGTITGLLAGHPYEKRVVESIRRDLEGRVDEVKVVELQILFWQLKYSSLRNPKGEIGHVVMPYSPSVRMTGKAVRNVMECRDGDVLLVEGGESLYEMTVLAWENGCGAVIVRDNKRRISVSPPLLNLLPTPPPVPLIYVNGADFPNLEPIEIDVETKSSDSTGLILRAIKNGNEEKIIICSNHDTWLSGDDVKLESHKVFEKLKSNKLQLEYISFSGVETGTPGFASLYWGHGVREFLGQHHDYKFAIEIGRGESIVMSPGMEFPSIQNVTRGLDPFSITFEAVREGIPSIYFGIPSVDNVEQSSSSLGHLINELSLLKGSLWRVSSFVRDYFDILLTLPVEVKSYLTNLEGLTDNKAVQILLKRLGRIVGLPGDSVEYYPFHKLQAIRKAKSKAKVYAEGKPSLTVFGIANNEYKGTYLSTLEREITKEYIYEMYNDLKELF</sequence>
<proteinExistence type="predicted"/>
<reference evidence="1 2" key="1">
    <citation type="submission" date="2012-01" db="EMBL/GenBank/DDBJ databases">
        <title>Improved High-Quality Draft sequence of Metallosphaera yellowstonensis MK1.</title>
        <authorList>
            <consortium name="US DOE Joint Genome Institute"/>
            <person name="Lucas S."/>
            <person name="Han J."/>
            <person name="Cheng J.-F."/>
            <person name="Goodwin L."/>
            <person name="Pitluck S."/>
            <person name="Peters L."/>
            <person name="Teshima H."/>
            <person name="Detter J.C."/>
            <person name="Han C."/>
            <person name="Tapia R."/>
            <person name="Land M."/>
            <person name="Hauser L."/>
            <person name="Kyrpides N."/>
            <person name="Kozubal M."/>
            <person name="Macur R.E."/>
            <person name="Jay Z."/>
            <person name="Inskeep W."/>
            <person name="Woyke T."/>
        </authorList>
    </citation>
    <scope>NUCLEOTIDE SEQUENCE [LARGE SCALE GENOMIC DNA]</scope>
    <source>
        <strain evidence="1 2">MK1</strain>
    </source>
</reference>